<reference evidence="1 2" key="1">
    <citation type="journal article" date="2022" name="Hortic Res">
        <title>A haplotype resolved chromosomal level avocado genome allows analysis of novel avocado genes.</title>
        <authorList>
            <person name="Nath O."/>
            <person name="Fletcher S.J."/>
            <person name="Hayward A."/>
            <person name="Shaw L.M."/>
            <person name="Masouleh A.K."/>
            <person name="Furtado A."/>
            <person name="Henry R.J."/>
            <person name="Mitter N."/>
        </authorList>
    </citation>
    <scope>NUCLEOTIDE SEQUENCE [LARGE SCALE GENOMIC DNA]</scope>
    <source>
        <strain evidence="2">cv. Hass</strain>
    </source>
</reference>
<dbReference type="Proteomes" id="UP001234297">
    <property type="component" value="Chromosome 7"/>
</dbReference>
<dbReference type="EMBL" id="CM056815">
    <property type="protein sequence ID" value="KAJ8631098.1"/>
    <property type="molecule type" value="Genomic_DNA"/>
</dbReference>
<organism evidence="1 2">
    <name type="scientific">Persea americana</name>
    <name type="common">Avocado</name>
    <dbReference type="NCBI Taxonomy" id="3435"/>
    <lineage>
        <taxon>Eukaryota</taxon>
        <taxon>Viridiplantae</taxon>
        <taxon>Streptophyta</taxon>
        <taxon>Embryophyta</taxon>
        <taxon>Tracheophyta</taxon>
        <taxon>Spermatophyta</taxon>
        <taxon>Magnoliopsida</taxon>
        <taxon>Magnoliidae</taxon>
        <taxon>Laurales</taxon>
        <taxon>Lauraceae</taxon>
        <taxon>Persea</taxon>
    </lineage>
</organism>
<name>A0ACC2LD53_PERAE</name>
<accession>A0ACC2LD53</accession>
<evidence type="ECO:0000313" key="2">
    <source>
        <dbReference type="Proteomes" id="UP001234297"/>
    </source>
</evidence>
<protein>
    <submittedName>
        <fullName evidence="1">Uncharacterized protein</fullName>
    </submittedName>
</protein>
<comment type="caution">
    <text evidence="1">The sequence shown here is derived from an EMBL/GenBank/DDBJ whole genome shotgun (WGS) entry which is preliminary data.</text>
</comment>
<evidence type="ECO:0000313" key="1">
    <source>
        <dbReference type="EMBL" id="KAJ8631098.1"/>
    </source>
</evidence>
<keyword evidence="2" id="KW-1185">Reference proteome</keyword>
<sequence length="568" mass="61467">MGTESTTPPPAPADDKSQNPVSSELGKPIDREGQDAKGEGTKEASEKSIFVNSEPMREEQVQNAVKFLSHPKVRGSPVIYRRSFLEKKGLTKEEIDEAFRRVPDPPPNITGAPTASPNLDGHLKSHTSSQPQVTPEAPQPAAILTSTAATSGPTLLQSRFHWSHMLLAVGLLAASGAGTAVLFKNAIVPRLKSWIRKVVTEEDDSEMKENSKPTLAEEAAAAAKAAAVAAADVARTSQELLNSKNEERKYFDALKSLLDVQVAEMKSMGNALHKLETTREVTRSSNKHTEDYVQFPSGNGTSNDTSWKTPLTRQAGPKHSMVTKQAKVNGAMDIEMDSVRPSSAPASMEPAVESHPKSYMEIMAMVQRGEKPPGIKDIDDKPPNPNQPPSNPRLAPIVKPWDAGQVVHSSNYGFPTMRDEGLISEVQDNGNTQTNGKSLGSKGISSEPWWRPKTLKISETEPTADDQSAFSYGTIANNGLPVQRRWVPPQPPSVVIPEAASAIRQPKSLVQMEHAGDEQSEHPEDGNDVLARIANASETAVEVGSANGMADFNPSERQEERDNSIEVK</sequence>
<gene>
    <name evidence="1" type="ORF">MRB53_024421</name>
</gene>
<proteinExistence type="predicted"/>